<dbReference type="GO" id="GO:0016020">
    <property type="term" value="C:membrane"/>
    <property type="evidence" value="ECO:0007669"/>
    <property type="project" value="UniProtKB-SubCell"/>
</dbReference>
<dbReference type="SUPFAM" id="SSF48452">
    <property type="entry name" value="TPR-like"/>
    <property type="match status" value="1"/>
</dbReference>
<evidence type="ECO:0000259" key="6">
    <source>
        <dbReference type="Pfam" id="PF07219"/>
    </source>
</evidence>
<evidence type="ECO:0000313" key="8">
    <source>
        <dbReference type="Proteomes" id="UP001141619"/>
    </source>
</evidence>
<evidence type="ECO:0000256" key="4">
    <source>
        <dbReference type="ARBA" id="ARBA00023136"/>
    </source>
</evidence>
<dbReference type="InterPro" id="IPR010817">
    <property type="entry name" value="HemY_N"/>
</dbReference>
<dbReference type="RefSeq" id="WP_274944178.1">
    <property type="nucleotide sequence ID" value="NZ_JANWOI010000004.1"/>
</dbReference>
<evidence type="ECO:0000256" key="1">
    <source>
        <dbReference type="ARBA" id="ARBA00004370"/>
    </source>
</evidence>
<feature type="domain" description="HemY N-terminal" evidence="6">
    <location>
        <begin position="26"/>
        <end position="130"/>
    </location>
</feature>
<keyword evidence="4 5" id="KW-0472">Membrane</keyword>
<evidence type="ECO:0000313" key="7">
    <source>
        <dbReference type="EMBL" id="MDA5194473.1"/>
    </source>
</evidence>
<dbReference type="Gene3D" id="1.25.40.10">
    <property type="entry name" value="Tetratricopeptide repeat domain"/>
    <property type="match status" value="1"/>
</dbReference>
<keyword evidence="3 5" id="KW-1133">Transmembrane helix</keyword>
<dbReference type="EMBL" id="JANWOI010000004">
    <property type="protein sequence ID" value="MDA5194473.1"/>
    <property type="molecule type" value="Genomic_DNA"/>
</dbReference>
<keyword evidence="8" id="KW-1185">Reference proteome</keyword>
<keyword evidence="2 5" id="KW-0812">Transmembrane</keyword>
<proteinExistence type="predicted"/>
<protein>
    <recommendedName>
        <fullName evidence="6">HemY N-terminal domain-containing protein</fullName>
    </recommendedName>
</protein>
<dbReference type="InterPro" id="IPR011990">
    <property type="entry name" value="TPR-like_helical_dom_sf"/>
</dbReference>
<comment type="caution">
    <text evidence="7">The sequence shown here is derived from an EMBL/GenBank/DDBJ whole genome shotgun (WGS) entry which is preliminary data.</text>
</comment>
<evidence type="ECO:0000256" key="3">
    <source>
        <dbReference type="ARBA" id="ARBA00022989"/>
    </source>
</evidence>
<name>A0A9X3TZ52_9PROT</name>
<gene>
    <name evidence="7" type="ORF">NYP16_10975</name>
</gene>
<organism evidence="7 8">
    <name type="scientific">Govanella unica</name>
    <dbReference type="NCBI Taxonomy" id="2975056"/>
    <lineage>
        <taxon>Bacteria</taxon>
        <taxon>Pseudomonadati</taxon>
        <taxon>Pseudomonadota</taxon>
        <taxon>Alphaproteobacteria</taxon>
        <taxon>Emcibacterales</taxon>
        <taxon>Govanellaceae</taxon>
        <taxon>Govanella</taxon>
    </lineage>
</organism>
<dbReference type="Pfam" id="PF07219">
    <property type="entry name" value="HemY_N"/>
    <property type="match status" value="1"/>
</dbReference>
<reference evidence="7" key="2">
    <citation type="journal article" date="2023" name="Syst. Appl. Microbiol.">
        <title>Govania unica gen. nov., sp. nov., a rare biosphere bacterium that represents a novel family in the class Alphaproteobacteria.</title>
        <authorList>
            <person name="Vandamme P."/>
            <person name="Peeters C."/>
            <person name="Hettiarachchi A."/>
            <person name="Cnockaert M."/>
            <person name="Carlier A."/>
        </authorList>
    </citation>
    <scope>NUCLEOTIDE SEQUENCE</scope>
    <source>
        <strain evidence="7">LMG 31809</strain>
    </source>
</reference>
<reference evidence="7" key="1">
    <citation type="submission" date="2022-08" db="EMBL/GenBank/DDBJ databases">
        <authorList>
            <person name="Vandamme P."/>
            <person name="Hettiarachchi A."/>
            <person name="Peeters C."/>
            <person name="Cnockaert M."/>
            <person name="Carlier A."/>
        </authorList>
    </citation>
    <scope>NUCLEOTIDE SEQUENCE</scope>
    <source>
        <strain evidence="7">LMG 31809</strain>
    </source>
</reference>
<evidence type="ECO:0000256" key="2">
    <source>
        <dbReference type="ARBA" id="ARBA00022692"/>
    </source>
</evidence>
<dbReference type="AlphaFoldDB" id="A0A9X3TZ52"/>
<sequence length="446" mass="48688">MRRLLLIMILAFVAAVAAAWLADHPGHAVIDWQDWRIEMSAVTLTLLIMGLTFVMLLLFRLLIWLFRDTPFAPEQRRARRQRKGMEAVHEALAALGGGRGRDATRNAEDAIKNLGATPLTLLLRAEAAHLKKDLHGAHEALSALAEREDSGVLGFRGLVALALQNNDLAEARALLAAAQTRDTDSLWVRELSNKLAVREGRWTEARAALKDLRRLKAIEPTEADRQEAALAQAEAVEADLAGNGTEALDFAREALKLDPRLTPAAVLAARLARGAGRSGMRDSILKDAWIARPHPDLLRAALQGIENEIPATKLHRLAEITGPDSILPEARLMRATLALEDEDWDAARLELDALLRAGHPSAEVYELLATLETAEHGDSIRAAEWQRTARTATHDKHWTCGDCGATRPHWAAVCTSCGGLGTLDWQTPGDLPLAATRRETFGLLAG</sequence>
<accession>A0A9X3TZ52</accession>
<comment type="subcellular location">
    <subcellularLocation>
        <location evidence="1">Membrane</location>
    </subcellularLocation>
</comment>
<feature type="transmembrane region" description="Helical" evidence="5">
    <location>
        <begin position="42"/>
        <end position="66"/>
    </location>
</feature>
<evidence type="ECO:0000256" key="5">
    <source>
        <dbReference type="SAM" id="Phobius"/>
    </source>
</evidence>
<dbReference type="Proteomes" id="UP001141619">
    <property type="component" value="Unassembled WGS sequence"/>
</dbReference>